<dbReference type="Pfam" id="PF02913">
    <property type="entry name" value="FAD-oxidase_C"/>
    <property type="match status" value="1"/>
</dbReference>
<keyword evidence="3" id="KW-0274">FAD</keyword>
<comment type="cofactor">
    <cofactor evidence="1">
        <name>FAD</name>
        <dbReference type="ChEBI" id="CHEBI:57692"/>
    </cofactor>
</comment>
<dbReference type="InterPro" id="IPR016171">
    <property type="entry name" value="Vanillyl_alc_oxidase_C-sub2"/>
</dbReference>
<dbReference type="PROSITE" id="PS51387">
    <property type="entry name" value="FAD_PCMH"/>
    <property type="match status" value="1"/>
</dbReference>
<dbReference type="Pfam" id="PF01565">
    <property type="entry name" value="FAD_binding_4"/>
    <property type="match status" value="1"/>
</dbReference>
<dbReference type="PANTHER" id="PTHR42934:SF2">
    <property type="entry name" value="GLYCOLATE OXIDASE SUBUNIT GLCD"/>
    <property type="match status" value="1"/>
</dbReference>
<evidence type="ECO:0000313" key="6">
    <source>
        <dbReference type="EMBL" id="AHI19080.1"/>
    </source>
</evidence>
<dbReference type="GeneID" id="82876689"/>
<sequence>MSSHALTTPPTDELREFFTDRFVSEGAELDHVSRDESRYSPEGTALAAVFPETTEEVSTALQWANRNGVTVSVRGTGTGLSGGALAYADGLVISLERMNQIDWIDPVNRLSKVQAGVINARLNQAAAEHDLFFAPDPASAEISTIGGNIATNAGGLRCVSHGVTRDSVASLEVVLADGSILHTGARTIKNVVGLDLTSLFVGSEGTLGVVTSATVRLKPIAPGTPRVFRASFDSIEDAGRAVTAIVNGAQKPEVLELLDARSVQIIEQYKPSGLPANGSALLIGQFTGLHAEASATETTQLCREFGATEAIIAEGDSLLEARRLANPALSAKGLRVSCDVAVPIGELATIFHGIDEISAARGLEVSVVAHAGDGNLHPTVEADDTPEGYAAAEVVIDDITRLALKLGGTISGEHGIGMVKQAELPLQIDSATRHAQQLIKNALDPKNILTPGRGI</sequence>
<evidence type="ECO:0000256" key="4">
    <source>
        <dbReference type="ARBA" id="ARBA00023002"/>
    </source>
</evidence>
<protein>
    <submittedName>
        <fullName evidence="6">Glycolate oxidase subunit</fullName>
    </submittedName>
</protein>
<dbReference type="InterPro" id="IPR006094">
    <property type="entry name" value="Oxid_FAD_bind_N"/>
</dbReference>
<dbReference type="RefSeq" id="WP_025387054.1">
    <property type="nucleotide sequence ID" value="NZ_CP004350.1"/>
</dbReference>
<evidence type="ECO:0000256" key="3">
    <source>
        <dbReference type="ARBA" id="ARBA00022827"/>
    </source>
</evidence>
<dbReference type="Gene3D" id="3.30.465.10">
    <property type="match status" value="1"/>
</dbReference>
<keyword evidence="2" id="KW-0285">Flavoprotein</keyword>
<dbReference type="Gene3D" id="1.10.45.10">
    <property type="entry name" value="Vanillyl-alcohol Oxidase, Chain A, domain 4"/>
    <property type="match status" value="1"/>
</dbReference>
<dbReference type="InterPro" id="IPR016166">
    <property type="entry name" value="FAD-bd_PCMH"/>
</dbReference>
<gene>
    <name evidence="6" type="ORF">CCASEI_02485</name>
</gene>
<evidence type="ECO:0000259" key="5">
    <source>
        <dbReference type="PROSITE" id="PS51387"/>
    </source>
</evidence>
<feature type="domain" description="FAD-binding PCMH-type" evidence="5">
    <location>
        <begin position="41"/>
        <end position="220"/>
    </location>
</feature>
<dbReference type="Proteomes" id="UP000019226">
    <property type="component" value="Chromosome"/>
</dbReference>
<evidence type="ECO:0000256" key="2">
    <source>
        <dbReference type="ARBA" id="ARBA00022630"/>
    </source>
</evidence>
<dbReference type="SUPFAM" id="SSF56176">
    <property type="entry name" value="FAD-binding/transporter-associated domain-like"/>
    <property type="match status" value="1"/>
</dbReference>
<organism evidence="6 7">
    <name type="scientific">Corynebacterium casei LMG S-19264</name>
    <dbReference type="NCBI Taxonomy" id="1285583"/>
    <lineage>
        <taxon>Bacteria</taxon>
        <taxon>Bacillati</taxon>
        <taxon>Actinomycetota</taxon>
        <taxon>Actinomycetes</taxon>
        <taxon>Mycobacteriales</taxon>
        <taxon>Corynebacteriaceae</taxon>
        <taxon>Corynebacterium</taxon>
    </lineage>
</organism>
<dbReference type="PANTHER" id="PTHR42934">
    <property type="entry name" value="GLYCOLATE OXIDASE SUBUNIT GLCD"/>
    <property type="match status" value="1"/>
</dbReference>
<keyword evidence="4" id="KW-0560">Oxidoreductase</keyword>
<dbReference type="InterPro" id="IPR016164">
    <property type="entry name" value="FAD-linked_Oxase-like_C"/>
</dbReference>
<keyword evidence="7" id="KW-1185">Reference proteome</keyword>
<evidence type="ECO:0000256" key="1">
    <source>
        <dbReference type="ARBA" id="ARBA00001974"/>
    </source>
</evidence>
<dbReference type="InterPro" id="IPR051914">
    <property type="entry name" value="FAD-linked_OxidoTrans_Type4"/>
</dbReference>
<dbReference type="InterPro" id="IPR036318">
    <property type="entry name" value="FAD-bd_PCMH-like_sf"/>
</dbReference>
<dbReference type="InterPro" id="IPR004113">
    <property type="entry name" value="FAD-bd_oxidored_4_C"/>
</dbReference>
<name>A0ABM5PMF8_9CORY</name>
<dbReference type="SUPFAM" id="SSF55103">
    <property type="entry name" value="FAD-linked oxidases, C-terminal domain"/>
    <property type="match status" value="1"/>
</dbReference>
<dbReference type="EMBL" id="CP004350">
    <property type="protein sequence ID" value="AHI19080.1"/>
    <property type="molecule type" value="Genomic_DNA"/>
</dbReference>
<reference evidence="7" key="1">
    <citation type="submission" date="2013-02" db="EMBL/GenBank/DDBJ databases">
        <title>The complete genome sequence of Corynebacterium casei LMG S-19264 (=DSM 44701).</title>
        <authorList>
            <person name="Ruckert C."/>
            <person name="Albersmeier A."/>
            <person name="Kalinowski J."/>
        </authorList>
    </citation>
    <scope>NUCLEOTIDE SEQUENCE [LARGE SCALE GENOMIC DNA]</scope>
    <source>
        <strain evidence="7">LMG S-19264</strain>
    </source>
</reference>
<dbReference type="Gene3D" id="3.30.70.2740">
    <property type="match status" value="1"/>
</dbReference>
<evidence type="ECO:0000313" key="7">
    <source>
        <dbReference type="Proteomes" id="UP000019226"/>
    </source>
</evidence>
<accession>A0ABM5PMF8</accession>
<proteinExistence type="predicted"/>
<dbReference type="InterPro" id="IPR016169">
    <property type="entry name" value="FAD-bd_PCMH_sub2"/>
</dbReference>